<evidence type="ECO:0000256" key="4">
    <source>
        <dbReference type="ARBA" id="ARBA00022840"/>
    </source>
</evidence>
<comment type="similarity">
    <text evidence="1">Belongs to the ABC transporter superfamily.</text>
</comment>
<sequence>PAEELNLPSLSSENQAKVQEALDLFGLEDKMDSSLFHLSGGQKKIIQLLAILTLETPVILMDEPFTGLDKKACDFFANWIKEKAAQQSFIIISHRLEPLDGISDHLVELTSHGLTERRAL</sequence>
<dbReference type="Pfam" id="PF00005">
    <property type="entry name" value="ABC_tran"/>
    <property type="match status" value="1"/>
</dbReference>
<evidence type="ECO:0000256" key="2">
    <source>
        <dbReference type="ARBA" id="ARBA00022448"/>
    </source>
</evidence>
<evidence type="ECO:0000259" key="5">
    <source>
        <dbReference type="Pfam" id="PF00005"/>
    </source>
</evidence>
<dbReference type="EMBL" id="AZMF01000082">
    <property type="protein sequence ID" value="ETI86351.1"/>
    <property type="molecule type" value="Genomic_DNA"/>
</dbReference>
<accession>W1TY49</accession>
<proteinExistence type="inferred from homology"/>
<dbReference type="Proteomes" id="UP000018846">
    <property type="component" value="Unassembled WGS sequence"/>
</dbReference>
<dbReference type="InterPro" id="IPR050095">
    <property type="entry name" value="ECF_ABC_transporter_ATP-bd"/>
</dbReference>
<protein>
    <recommendedName>
        <fullName evidence="5">ABC transporter domain-containing protein</fullName>
    </recommendedName>
</protein>
<dbReference type="InterPro" id="IPR027417">
    <property type="entry name" value="P-loop_NTPase"/>
</dbReference>
<dbReference type="PATRIC" id="fig|1403946.3.peg.314"/>
<dbReference type="GO" id="GO:0042626">
    <property type="term" value="F:ATPase-coupled transmembrane transporter activity"/>
    <property type="evidence" value="ECO:0007669"/>
    <property type="project" value="TreeGrafter"/>
</dbReference>
<dbReference type="InterPro" id="IPR003439">
    <property type="entry name" value="ABC_transporter-like_ATP-bd"/>
</dbReference>
<keyword evidence="3" id="KW-0547">Nucleotide-binding</keyword>
<feature type="non-terminal residue" evidence="6">
    <location>
        <position position="1"/>
    </location>
</feature>
<evidence type="ECO:0000256" key="3">
    <source>
        <dbReference type="ARBA" id="ARBA00022741"/>
    </source>
</evidence>
<evidence type="ECO:0000313" key="6">
    <source>
        <dbReference type="EMBL" id="ETI86351.1"/>
    </source>
</evidence>
<dbReference type="GO" id="GO:0005524">
    <property type="term" value="F:ATP binding"/>
    <property type="evidence" value="ECO:0007669"/>
    <property type="project" value="UniProtKB-KW"/>
</dbReference>
<dbReference type="Gene3D" id="3.40.50.300">
    <property type="entry name" value="P-loop containing nucleotide triphosphate hydrolases"/>
    <property type="match status" value="1"/>
</dbReference>
<reference evidence="6 7" key="1">
    <citation type="submission" date="2013-12" db="EMBL/GenBank/DDBJ databases">
        <title>A Varibaculum cambriense genome reconstructed from a premature infant gut community with otherwise low bacterial novelty that shifts toward anaerobic metabolism during the third week of life.</title>
        <authorList>
            <person name="Brown C.T."/>
            <person name="Sharon I."/>
            <person name="Thomas B.C."/>
            <person name="Castelle C.J."/>
            <person name="Morowitz M.J."/>
            <person name="Banfield J.F."/>
        </authorList>
    </citation>
    <scope>NUCLEOTIDE SEQUENCE [LARGE SCALE GENOMIC DNA]</scope>
    <source>
        <strain evidence="7">DORA_7</strain>
    </source>
</reference>
<dbReference type="AlphaFoldDB" id="W1TY49"/>
<dbReference type="GO" id="GO:0016887">
    <property type="term" value="F:ATP hydrolysis activity"/>
    <property type="evidence" value="ECO:0007669"/>
    <property type="project" value="InterPro"/>
</dbReference>
<feature type="domain" description="ABC transporter" evidence="5">
    <location>
        <begin position="13"/>
        <end position="65"/>
    </location>
</feature>
<gene>
    <name evidence="6" type="ORF">Q615_SPAC00082G0001</name>
</gene>
<dbReference type="eggNOG" id="COG1122">
    <property type="taxonomic scope" value="Bacteria"/>
</dbReference>
<dbReference type="PANTHER" id="PTHR43553">
    <property type="entry name" value="HEAVY METAL TRANSPORTER"/>
    <property type="match status" value="1"/>
</dbReference>
<comment type="caution">
    <text evidence="6">The sequence shown here is derived from an EMBL/GenBank/DDBJ whole genome shotgun (WGS) entry which is preliminary data.</text>
</comment>
<dbReference type="SUPFAM" id="SSF52540">
    <property type="entry name" value="P-loop containing nucleoside triphosphate hydrolases"/>
    <property type="match status" value="1"/>
</dbReference>
<keyword evidence="4" id="KW-0067">ATP-binding</keyword>
<evidence type="ECO:0000313" key="7">
    <source>
        <dbReference type="Proteomes" id="UP000018846"/>
    </source>
</evidence>
<keyword evidence="2" id="KW-0813">Transport</keyword>
<organism evidence="6 7">
    <name type="scientific">Streptococcus anginosus DORA_7</name>
    <dbReference type="NCBI Taxonomy" id="1403946"/>
    <lineage>
        <taxon>Bacteria</taxon>
        <taxon>Bacillati</taxon>
        <taxon>Bacillota</taxon>
        <taxon>Bacilli</taxon>
        <taxon>Lactobacillales</taxon>
        <taxon>Streptococcaceae</taxon>
        <taxon>Streptococcus</taxon>
        <taxon>Streptococcus anginosus group</taxon>
    </lineage>
</organism>
<name>W1TY49_STRAP</name>
<evidence type="ECO:0000256" key="1">
    <source>
        <dbReference type="ARBA" id="ARBA00005417"/>
    </source>
</evidence>
<dbReference type="GO" id="GO:0043190">
    <property type="term" value="C:ATP-binding cassette (ABC) transporter complex"/>
    <property type="evidence" value="ECO:0007669"/>
    <property type="project" value="TreeGrafter"/>
</dbReference>